<dbReference type="PANTHER" id="PTHR38075">
    <property type="entry name" value="DUF4139 DOMAIN-CONTAINING PROTEIN"/>
    <property type="match status" value="1"/>
</dbReference>
<dbReference type="EMBL" id="NXGX01000003">
    <property type="protein sequence ID" value="PKR58672.1"/>
    <property type="molecule type" value="Genomic_DNA"/>
</dbReference>
<dbReference type="RefSeq" id="WP_101301072.1">
    <property type="nucleotide sequence ID" value="NZ_NXGX01000003.1"/>
</dbReference>
<dbReference type="PANTHER" id="PTHR38075:SF1">
    <property type="entry name" value="DUF4139 DOMAIN-CONTAINING PROTEIN"/>
    <property type="match status" value="1"/>
</dbReference>
<keyword evidence="2" id="KW-1185">Reference proteome</keyword>
<gene>
    <name evidence="1" type="ORF">COO92_07295</name>
</gene>
<name>A0A2N3L7B8_9PROT</name>
<accession>A0A2N3L7B8</accession>
<evidence type="ECO:0000313" key="2">
    <source>
        <dbReference type="Proteomes" id="UP000233332"/>
    </source>
</evidence>
<evidence type="ECO:0000313" key="1">
    <source>
        <dbReference type="EMBL" id="PKR58672.1"/>
    </source>
</evidence>
<sequence length="493" mass="53198">MSVTLRNRFALAALLGTAVFFGPDIEAARAQDASENRAKLNTSIPVSATNRTKLQLSVYPGNLAMVAEQRTAAIPEGQSILQIDGLAPTVMDDSFLIGTPNNSDLVWTSLRNSMNGADTITALLRNQIGKEVIIRRDDDLIEGTLLSLSGMALVQTDAGIEQVPVSQIIISKLPDGFSPDPSIEAEIATTSALDHLSMAYLLGGIGWSTSYVGHYDSDANNLTLSAIARVTNQSGTAFDDAQLRLVAGDPNRVSQTPMYAAKAARSEMMMSSMADSSGAAPDRESFENLHVYGPFDGLSMQDGDTVILPLIDKQSLPVTRRAIFNGSSNAYNMGQNGEPDFVRPDLEIKITNKGGADNQSPWPAGIVRIFANSQSGDTRFVGEDNLSLTPVEREATLRLGKASDVSGTRHVTSFTRKARPNMPDAVTADLEWKISNTSSRSETITIYENMPSDWVVNAENHKHVLVQPGLIRWDIDVPANQEITVSWSVSSIN</sequence>
<protein>
    <submittedName>
        <fullName evidence="1">DUF4139 domain-containing protein</fullName>
    </submittedName>
</protein>
<dbReference type="Proteomes" id="UP000233332">
    <property type="component" value="Unassembled WGS sequence"/>
</dbReference>
<comment type="caution">
    <text evidence="1">The sequence shown here is derived from an EMBL/GenBank/DDBJ whole genome shotgun (WGS) entry which is preliminary data.</text>
</comment>
<organism evidence="1 2">
    <name type="scientific">Thalassospira lohafexi</name>
    <dbReference type="NCBI Taxonomy" id="744227"/>
    <lineage>
        <taxon>Bacteria</taxon>
        <taxon>Pseudomonadati</taxon>
        <taxon>Pseudomonadota</taxon>
        <taxon>Alphaproteobacteria</taxon>
        <taxon>Rhodospirillales</taxon>
        <taxon>Thalassospiraceae</taxon>
        <taxon>Thalassospira</taxon>
    </lineage>
</organism>
<dbReference type="AlphaFoldDB" id="A0A2N3L7B8"/>
<proteinExistence type="predicted"/>
<reference evidence="1 2" key="1">
    <citation type="submission" date="2017-09" db="EMBL/GenBank/DDBJ databases">
        <title>Biodiversity and function of Thalassospira species in the particle-attached aromatic-hydrocarbon-degrading consortia from the surface seawater of the China South Sea.</title>
        <authorList>
            <person name="Dong C."/>
            <person name="Lai Q."/>
            <person name="Shao Z."/>
        </authorList>
    </citation>
    <scope>NUCLEOTIDE SEQUENCE [LARGE SCALE GENOMIC DNA]</scope>
    <source>
        <strain evidence="1 2">139Z-12</strain>
    </source>
</reference>